<evidence type="ECO:0000313" key="1">
    <source>
        <dbReference type="EMBL" id="KAK9162189.1"/>
    </source>
</evidence>
<comment type="caution">
    <text evidence="1">The sequence shown here is derived from an EMBL/GenBank/DDBJ whole genome shotgun (WGS) entry which is preliminary data.</text>
</comment>
<keyword evidence="2" id="KW-1185">Reference proteome</keyword>
<protein>
    <submittedName>
        <fullName evidence="1">Uncharacterized protein</fullName>
    </submittedName>
</protein>
<evidence type="ECO:0000313" key="2">
    <source>
        <dbReference type="Proteomes" id="UP001420932"/>
    </source>
</evidence>
<organism evidence="1 2">
    <name type="scientific">Stephania yunnanensis</name>
    <dbReference type="NCBI Taxonomy" id="152371"/>
    <lineage>
        <taxon>Eukaryota</taxon>
        <taxon>Viridiplantae</taxon>
        <taxon>Streptophyta</taxon>
        <taxon>Embryophyta</taxon>
        <taxon>Tracheophyta</taxon>
        <taxon>Spermatophyta</taxon>
        <taxon>Magnoliopsida</taxon>
        <taxon>Ranunculales</taxon>
        <taxon>Menispermaceae</taxon>
        <taxon>Menispermoideae</taxon>
        <taxon>Cissampelideae</taxon>
        <taxon>Stephania</taxon>
    </lineage>
</organism>
<proteinExistence type="predicted"/>
<dbReference type="AlphaFoldDB" id="A0AAP0Q1A9"/>
<gene>
    <name evidence="1" type="ORF">Syun_003091</name>
</gene>
<reference evidence="1 2" key="1">
    <citation type="submission" date="2024-01" db="EMBL/GenBank/DDBJ databases">
        <title>Genome assemblies of Stephania.</title>
        <authorList>
            <person name="Yang L."/>
        </authorList>
    </citation>
    <scope>NUCLEOTIDE SEQUENCE [LARGE SCALE GENOMIC DNA]</scope>
    <source>
        <strain evidence="1">YNDBR</strain>
        <tissue evidence="1">Leaf</tissue>
    </source>
</reference>
<dbReference type="EMBL" id="JBBNAF010000002">
    <property type="protein sequence ID" value="KAK9162189.1"/>
    <property type="molecule type" value="Genomic_DNA"/>
</dbReference>
<sequence>MKKFDSPQLIWTEAMLLLSFYVVKDLNCSNLIFARNQESMANTECGTMVSRK</sequence>
<accession>A0AAP0Q1A9</accession>
<dbReference type="Proteomes" id="UP001420932">
    <property type="component" value="Unassembled WGS sequence"/>
</dbReference>
<name>A0AAP0Q1A9_9MAGN</name>